<protein>
    <recommendedName>
        <fullName evidence="12">Tyrosine-protein kinase ephrin type A/B receptor-like domain-containing protein</fullName>
    </recommendedName>
</protein>
<keyword evidence="4" id="KW-0964">Secreted</keyword>
<comment type="subcellular location">
    <subcellularLocation>
        <location evidence="1">Cell envelope</location>
    </subcellularLocation>
    <subcellularLocation>
        <location evidence="2">Cell outer membrane</location>
    </subcellularLocation>
    <subcellularLocation>
        <location evidence="3">Secreted</location>
    </subcellularLocation>
</comment>
<dbReference type="AlphaFoldDB" id="A0A9W7G4T6"/>
<gene>
    <name evidence="10" type="ORF">TrRE_jg4109</name>
</gene>
<reference evidence="10" key="1">
    <citation type="submission" date="2022-07" db="EMBL/GenBank/DDBJ databases">
        <title>Genome analysis of Parmales, a sister group of diatoms, reveals the evolutionary specialization of diatoms from phago-mixotrophs to photoautotrophs.</title>
        <authorList>
            <person name="Ban H."/>
            <person name="Sato S."/>
            <person name="Yoshikawa S."/>
            <person name="Kazumasa Y."/>
            <person name="Nakamura Y."/>
            <person name="Ichinomiya M."/>
            <person name="Saitoh K."/>
            <person name="Sato N."/>
            <person name="Blanc-Mathieu R."/>
            <person name="Endo H."/>
            <person name="Kuwata A."/>
            <person name="Ogata H."/>
        </authorList>
    </citation>
    <scope>NUCLEOTIDE SEQUENCE</scope>
</reference>
<evidence type="ECO:0000256" key="2">
    <source>
        <dbReference type="ARBA" id="ARBA00004442"/>
    </source>
</evidence>
<proteinExistence type="predicted"/>
<evidence type="ECO:0000313" key="10">
    <source>
        <dbReference type="EMBL" id="GMI32126.1"/>
    </source>
</evidence>
<dbReference type="InterPro" id="IPR009030">
    <property type="entry name" value="Growth_fac_rcpt_cys_sf"/>
</dbReference>
<dbReference type="SMART" id="SM01411">
    <property type="entry name" value="Ephrin_rec_like"/>
    <property type="match status" value="2"/>
</dbReference>
<dbReference type="InterPro" id="IPR003368">
    <property type="entry name" value="POMP_repeat"/>
</dbReference>
<accession>A0A9W7G4T6</accession>
<dbReference type="SUPFAM" id="SSF57184">
    <property type="entry name" value="Growth factor receptor domain"/>
    <property type="match status" value="1"/>
</dbReference>
<evidence type="ECO:0000259" key="9">
    <source>
        <dbReference type="Pfam" id="PF17168"/>
    </source>
</evidence>
<feature type="domain" description="Glutaminase A N-terminal" evidence="9">
    <location>
        <begin position="578"/>
        <end position="803"/>
    </location>
</feature>
<evidence type="ECO:0008006" key="12">
    <source>
        <dbReference type="Google" id="ProtNLM"/>
    </source>
</evidence>
<dbReference type="InterPro" id="IPR008928">
    <property type="entry name" value="6-hairpin_glycosidase_sf"/>
</dbReference>
<dbReference type="GO" id="GO:0005576">
    <property type="term" value="C:extracellular region"/>
    <property type="evidence" value="ECO:0007669"/>
    <property type="project" value="UniProtKB-SubCell"/>
</dbReference>
<evidence type="ECO:0000256" key="1">
    <source>
        <dbReference type="ARBA" id="ARBA00004196"/>
    </source>
</evidence>
<dbReference type="GO" id="GO:0005975">
    <property type="term" value="P:carbohydrate metabolic process"/>
    <property type="evidence" value="ECO:0007669"/>
    <property type="project" value="InterPro"/>
</dbReference>
<dbReference type="Pfam" id="PF16335">
    <property type="entry name" value="GtaA_6_Hairpin"/>
    <property type="match status" value="1"/>
</dbReference>
<organism evidence="10 11">
    <name type="scientific">Triparma retinervis</name>
    <dbReference type="NCBI Taxonomy" id="2557542"/>
    <lineage>
        <taxon>Eukaryota</taxon>
        <taxon>Sar</taxon>
        <taxon>Stramenopiles</taxon>
        <taxon>Ochrophyta</taxon>
        <taxon>Bolidophyceae</taxon>
        <taxon>Parmales</taxon>
        <taxon>Triparmaceae</taxon>
        <taxon>Triparma</taxon>
    </lineage>
</organism>
<dbReference type="PANTHER" id="PTHR31987">
    <property type="entry name" value="GLUTAMINASE A-RELATED"/>
    <property type="match status" value="1"/>
</dbReference>
<keyword evidence="5" id="KW-0732">Signal</keyword>
<evidence type="ECO:0000259" key="8">
    <source>
        <dbReference type="Pfam" id="PF16335"/>
    </source>
</evidence>
<dbReference type="Proteomes" id="UP001165082">
    <property type="component" value="Unassembled WGS sequence"/>
</dbReference>
<comment type="caution">
    <text evidence="10">The sequence shown here is derived from an EMBL/GenBank/DDBJ whole genome shotgun (WGS) entry which is preliminary data.</text>
</comment>
<dbReference type="Gene3D" id="2.10.50.10">
    <property type="entry name" value="Tumor Necrosis Factor Receptor, subunit A, domain 2"/>
    <property type="match status" value="2"/>
</dbReference>
<evidence type="ECO:0000313" key="11">
    <source>
        <dbReference type="Proteomes" id="UP001165082"/>
    </source>
</evidence>
<dbReference type="InterPro" id="IPR033433">
    <property type="entry name" value="GtaA_N"/>
</dbReference>
<keyword evidence="7" id="KW-0998">Cell outer membrane</keyword>
<dbReference type="NCBIfam" id="TIGR01376">
    <property type="entry name" value="POMP_repeat"/>
    <property type="match status" value="1"/>
</dbReference>
<keyword evidence="6" id="KW-0472">Membrane</keyword>
<dbReference type="Pfam" id="PF17168">
    <property type="entry name" value="DUF5127"/>
    <property type="match status" value="1"/>
</dbReference>
<evidence type="ECO:0000256" key="5">
    <source>
        <dbReference type="ARBA" id="ARBA00022729"/>
    </source>
</evidence>
<evidence type="ECO:0000256" key="7">
    <source>
        <dbReference type="ARBA" id="ARBA00023237"/>
    </source>
</evidence>
<dbReference type="EMBL" id="BRXZ01007692">
    <property type="protein sequence ID" value="GMI32126.1"/>
    <property type="molecule type" value="Genomic_DNA"/>
</dbReference>
<feature type="domain" description="Glutaminase A central" evidence="8">
    <location>
        <begin position="814"/>
        <end position="1161"/>
    </location>
</feature>
<keyword evidence="11" id="KW-1185">Reference proteome</keyword>
<sequence length="1165" mass="126387">MIRKRSSSSSAAAWEDLTSGYFFVDDGTSNSNSLRLDGKFNSFHSASNGDTVLMGEGELKCTHLKPIFTDHWHYSYSKIYRLNMGYIGSCNAPDLMLHLKGWSGNVQCENDAQTCVLDAEEAGGNYPWSTRRIVYIESTGSGTVAFRGFVFFQGKEDLGAAIYMTSSASLSLFLCSFIDNVATTNGGAIYVESGNLEVYGNAWQGNYVTSGTATSDDIYNDGGSLSLNGPPLGTRSIQGSSLDTFGQVSGVSMPFSFSIAVCGPGLYSTDSGAEYCEHACPAGTFLPDNATNALLHDSPDDCFVCPEGTYSGVGSGECSVCPQGSYNADKATSAALHSGVESCTVCPAGKVLKDVSSPPDPLAHDSVLDCWSCPPGKYLSDNEEVAINHANETYCEPCEPGSAAPQSGSASCGLCPPGFFASGEGSVACTQCGQGKTTAGWGEPVCQQISYQGDAVPAVTPAPTNSPTQLWDVLWSIGLGFIVLWSFYREHCSRLREGELKRLSDSIEKRLIFVEAKMAAKKEEEGERRGGGVWGGPHPQQMMPYPPHVMQQMVMGPPDLSTTDLPTPVQTSLEVLPTSTNYIFILFDSVQLNVTWTTPAYSLDDDDVLSKDLPVTFLTFSATSLDDNDHSVKMYFDTTAETSVNDVSTEVSMSRTSTSTTTTLSVGTTVQETLSSNSDLINWGTQQVSVPNSPVFQTALSGDVSARTTFAATSSLPLDDDVLTRACNDNWPVLAVVFGLDASPGTAAFERVLISYDEVDTMDYFGTVLPPFWKSKFANISDVIEYASSNSESIISSSQKYDASHVSELESVGGSKYGQLLSLVHRQVTGGVAKTLSPDGSETWVWMKEISSDGDISTVDVIYPAAPFFLYTSPETLRRMFLPLLAYSANATGADENFDYNLPWAPHHLGVWPTCDILARQQEQMPVEESGNFLIMIAAVAQSQSGDVSYLGEYWDILRTWADYNVGSLPDPGEQLCTDDFEGPSPHNVNLAAKGIVGLGAYASLLDMKGDKEGAEKYMTIAKELVGNWTALGIDVDGTHTRLQYNLDDTWSIKYNLLFDKVLDLNLFPDEVVEAELEYYDEQANAYGVPLDSRADFSKSDWLMWMYAMGSQEQFDAQVEKLWDFANETPSRVPLTDWYDTITGEQQGFQARPVQGGMYARMLLK</sequence>
<evidence type="ECO:0000256" key="4">
    <source>
        <dbReference type="ARBA" id="ARBA00022525"/>
    </source>
</evidence>
<evidence type="ECO:0000256" key="3">
    <source>
        <dbReference type="ARBA" id="ARBA00004613"/>
    </source>
</evidence>
<evidence type="ECO:0000256" key="6">
    <source>
        <dbReference type="ARBA" id="ARBA00023136"/>
    </source>
</evidence>
<dbReference type="SUPFAM" id="SSF48208">
    <property type="entry name" value="Six-hairpin glycosidases"/>
    <property type="match status" value="1"/>
</dbReference>
<dbReference type="InterPro" id="IPR052743">
    <property type="entry name" value="Glutaminase_GtaA"/>
</dbReference>
<dbReference type="PANTHER" id="PTHR31987:SF1">
    <property type="entry name" value="GLUTAMINASE A"/>
    <property type="match status" value="1"/>
</dbReference>
<dbReference type="OrthoDB" id="3918848at2759"/>
<name>A0A9W7G4T6_9STRA</name>
<dbReference type="InterPro" id="IPR032514">
    <property type="entry name" value="GtaA_central"/>
</dbReference>